<dbReference type="PANTHER" id="PTHR12645:SF0">
    <property type="entry name" value="FAD-LINKED SULFHYDRYL OXIDASE ALR"/>
    <property type="match status" value="1"/>
</dbReference>
<dbReference type="InterPro" id="IPR017905">
    <property type="entry name" value="ERV/ALR_sulphydryl_oxidase"/>
</dbReference>
<dbReference type="SUPFAM" id="SSF69000">
    <property type="entry name" value="FAD-dependent thiol oxidase"/>
    <property type="match status" value="1"/>
</dbReference>
<dbReference type="EMBL" id="BEYU01000012">
    <property type="protein sequence ID" value="GBG25262.1"/>
    <property type="molecule type" value="Genomic_DNA"/>
</dbReference>
<dbReference type="GO" id="GO:0016971">
    <property type="term" value="F:flavin-dependent sulfhydryl oxidase activity"/>
    <property type="evidence" value="ECO:0007669"/>
    <property type="project" value="InterPro"/>
</dbReference>
<evidence type="ECO:0000256" key="7">
    <source>
        <dbReference type="SAM" id="MobiDB-lite"/>
    </source>
</evidence>
<evidence type="ECO:0000313" key="10">
    <source>
        <dbReference type="Proteomes" id="UP000241890"/>
    </source>
</evidence>
<evidence type="ECO:0000256" key="6">
    <source>
        <dbReference type="RuleBase" id="RU371123"/>
    </source>
</evidence>
<evidence type="ECO:0000256" key="1">
    <source>
        <dbReference type="ARBA" id="ARBA00001974"/>
    </source>
</evidence>
<evidence type="ECO:0000259" key="8">
    <source>
        <dbReference type="PROSITE" id="PS51324"/>
    </source>
</evidence>
<protein>
    <recommendedName>
        <fullName evidence="6">Sulfhydryl oxidase</fullName>
        <ecNumber evidence="6">1.8.3.2</ecNumber>
    </recommendedName>
</protein>
<keyword evidence="4 6" id="KW-0560">Oxidoreductase</keyword>
<keyword evidence="5" id="KW-1015">Disulfide bond</keyword>
<dbReference type="InParanoid" id="A0A2R5G2N8"/>
<organism evidence="9 10">
    <name type="scientific">Hondaea fermentalgiana</name>
    <dbReference type="NCBI Taxonomy" id="2315210"/>
    <lineage>
        <taxon>Eukaryota</taxon>
        <taxon>Sar</taxon>
        <taxon>Stramenopiles</taxon>
        <taxon>Bigyra</taxon>
        <taxon>Labyrinthulomycetes</taxon>
        <taxon>Thraustochytrida</taxon>
        <taxon>Thraustochytriidae</taxon>
        <taxon>Hondaea</taxon>
    </lineage>
</organism>
<dbReference type="PROSITE" id="PS51324">
    <property type="entry name" value="ERV_ALR"/>
    <property type="match status" value="1"/>
</dbReference>
<dbReference type="AlphaFoldDB" id="A0A2R5G2N8"/>
<dbReference type="Pfam" id="PF04777">
    <property type="entry name" value="Evr1_Alr"/>
    <property type="match status" value="1"/>
</dbReference>
<evidence type="ECO:0000313" key="9">
    <source>
        <dbReference type="EMBL" id="GBG25262.1"/>
    </source>
</evidence>
<gene>
    <name evidence="9" type="ORF">FCC1311_014792</name>
</gene>
<dbReference type="GO" id="GO:0050660">
    <property type="term" value="F:flavin adenine dinucleotide binding"/>
    <property type="evidence" value="ECO:0007669"/>
    <property type="project" value="TreeGrafter"/>
</dbReference>
<accession>A0A2R5G2N8</accession>
<evidence type="ECO:0000256" key="5">
    <source>
        <dbReference type="ARBA" id="ARBA00023157"/>
    </source>
</evidence>
<reference evidence="9 10" key="1">
    <citation type="submission" date="2017-12" db="EMBL/GenBank/DDBJ databases">
        <title>Sequencing, de novo assembly and annotation of complete genome of a new Thraustochytrid species, strain FCC1311.</title>
        <authorList>
            <person name="Sedici K."/>
            <person name="Godart F."/>
            <person name="Aiese Cigliano R."/>
            <person name="Sanseverino W."/>
            <person name="Barakat M."/>
            <person name="Ortet P."/>
            <person name="Marechal E."/>
            <person name="Cagnac O."/>
            <person name="Amato A."/>
        </authorList>
    </citation>
    <scope>NUCLEOTIDE SEQUENCE [LARGE SCALE GENOMIC DNA]</scope>
</reference>
<name>A0A2R5G2N8_9STRA</name>
<dbReference type="OrthoDB" id="17199at2759"/>
<dbReference type="Proteomes" id="UP000241890">
    <property type="component" value="Unassembled WGS sequence"/>
</dbReference>
<comment type="catalytic activity">
    <reaction evidence="6">
        <text>2 R'C(R)SH + O2 = R'C(R)S-S(R)CR' + H2O2</text>
        <dbReference type="Rhea" id="RHEA:17357"/>
        <dbReference type="ChEBI" id="CHEBI:15379"/>
        <dbReference type="ChEBI" id="CHEBI:16240"/>
        <dbReference type="ChEBI" id="CHEBI:16520"/>
        <dbReference type="ChEBI" id="CHEBI:17412"/>
        <dbReference type="EC" id="1.8.3.2"/>
    </reaction>
</comment>
<dbReference type="GO" id="GO:0005739">
    <property type="term" value="C:mitochondrion"/>
    <property type="evidence" value="ECO:0007669"/>
    <property type="project" value="TreeGrafter"/>
</dbReference>
<feature type="region of interest" description="Disordered" evidence="7">
    <location>
        <begin position="1"/>
        <end position="34"/>
    </location>
</feature>
<proteinExistence type="predicted"/>
<dbReference type="InterPro" id="IPR036774">
    <property type="entry name" value="ERV/ALR_sulphydryl_oxid_sf"/>
</dbReference>
<evidence type="ECO:0000256" key="3">
    <source>
        <dbReference type="ARBA" id="ARBA00022827"/>
    </source>
</evidence>
<evidence type="ECO:0000256" key="2">
    <source>
        <dbReference type="ARBA" id="ARBA00022630"/>
    </source>
</evidence>
<dbReference type="FunFam" id="1.20.120.310:FF:000002">
    <property type="entry name" value="Sulfhydryl oxidase"/>
    <property type="match status" value="1"/>
</dbReference>
<keyword evidence="10" id="KW-1185">Reference proteome</keyword>
<feature type="compositionally biased region" description="Basic and acidic residues" evidence="7">
    <location>
        <begin position="10"/>
        <end position="26"/>
    </location>
</feature>
<dbReference type="PANTHER" id="PTHR12645">
    <property type="entry name" value="ALR/ERV"/>
    <property type="match status" value="1"/>
</dbReference>
<keyword evidence="3 6" id="KW-0274">FAD</keyword>
<evidence type="ECO:0000256" key="4">
    <source>
        <dbReference type="ARBA" id="ARBA00023002"/>
    </source>
</evidence>
<comment type="caution">
    <text evidence="9">The sequence shown here is derived from an EMBL/GenBank/DDBJ whole genome shotgun (WGS) entry which is preliminary data.</text>
</comment>
<dbReference type="InterPro" id="IPR039799">
    <property type="entry name" value="ALR/ERV"/>
</dbReference>
<dbReference type="Gene3D" id="1.20.120.310">
    <property type="entry name" value="ERV/ALR sulfhydryl oxidase domain"/>
    <property type="match status" value="1"/>
</dbReference>
<dbReference type="EC" id="1.8.3.2" evidence="6"/>
<comment type="cofactor">
    <cofactor evidence="1 6">
        <name>FAD</name>
        <dbReference type="ChEBI" id="CHEBI:57692"/>
    </cofactor>
</comment>
<feature type="domain" description="ERV/ALR sulfhydryl oxidase" evidence="8">
    <location>
        <begin position="107"/>
        <end position="207"/>
    </location>
</feature>
<keyword evidence="2 6" id="KW-0285">Flavoprotein</keyword>
<sequence>MPQSTPSACREAETEIRGPRSEDRGPKSLKSIGTLSSPLARQKLAGLLSLIASGATLVSASTLVASTASAEPAGPDCAEPVCDDKKEMFMGMMGKGAKGANGAKKECPLTRGQMGRSTWEFLHTTAAYYPDKPSEEQQHAARGLIEAMSLLYACAHCREHFRNHVEAHPPDVSSRASFERWLCDAHNEVNEVLGKPKFDCSKIQERWRTGCREAKAK</sequence>